<dbReference type="AlphaFoldDB" id="A0A9W9GEM9"/>
<dbReference type="Proteomes" id="UP001149165">
    <property type="component" value="Unassembled WGS sequence"/>
</dbReference>
<evidence type="ECO:0000313" key="7">
    <source>
        <dbReference type="Proteomes" id="UP001149165"/>
    </source>
</evidence>
<dbReference type="InterPro" id="IPR029063">
    <property type="entry name" value="SAM-dependent_MTases_sf"/>
</dbReference>
<reference evidence="6" key="1">
    <citation type="submission" date="2022-11" db="EMBL/GenBank/DDBJ databases">
        <authorList>
            <person name="Petersen C."/>
        </authorList>
    </citation>
    <scope>NUCLEOTIDE SEQUENCE</scope>
    <source>
        <strain evidence="6">IBT 30069</strain>
    </source>
</reference>
<dbReference type="GO" id="GO:0046983">
    <property type="term" value="F:protein dimerization activity"/>
    <property type="evidence" value="ECO:0007669"/>
    <property type="project" value="InterPro"/>
</dbReference>
<dbReference type="EMBL" id="JAPQKH010000001">
    <property type="protein sequence ID" value="KAJ5116678.1"/>
    <property type="molecule type" value="Genomic_DNA"/>
</dbReference>
<evidence type="ECO:0000256" key="3">
    <source>
        <dbReference type="ARBA" id="ARBA00022691"/>
    </source>
</evidence>
<keyword evidence="1" id="KW-0489">Methyltransferase</keyword>
<dbReference type="Pfam" id="PF08100">
    <property type="entry name" value="Dimerisation"/>
    <property type="match status" value="1"/>
</dbReference>
<sequence>MEEPNISLSTAARPNNIEQVPYLLEEISNGTRSPANLPDEKRKELLLKCRSLLHSLQTPRETVVDHTWGQIGAISAITFGVDCGLWDLMAQNGDGAQKVGDLATSLGVNPKLLGRLMRHLATMGLLTEVGEDEYKTTNYTKCLSLPEIGHGYIGLTSCTAVGALKFHEFSRRRDWVNPSDAKDTSLMQACGTDMDVFSWVDKLGYLTQFNNYLAGYGLGRLRWFDPSVYPVTERLIDGADTDPDAAFLVDIGGNVGHDLARFRNAYPALPGKLILQDLPMMIDQVTDLDPEIVCMKHDFHNEQPVKGARAYYLHSTLHNWPDDTCTIILTQIKGAMKPGYSKLLINEYVVPKVGAYWETTGLDLMMMSLCSSEERTYEDWLNLLEQKVGLKVVHIWGAGKGVESLIECKLP</sequence>
<dbReference type="InterPro" id="IPR016461">
    <property type="entry name" value="COMT-like"/>
</dbReference>
<protein>
    <submittedName>
        <fullName evidence="6">O-methyltransferase family 2</fullName>
    </submittedName>
</protein>
<feature type="domain" description="O-methyltransferase dimerisation" evidence="5">
    <location>
        <begin position="77"/>
        <end position="142"/>
    </location>
</feature>
<proteinExistence type="predicted"/>
<dbReference type="InterPro" id="IPR036388">
    <property type="entry name" value="WH-like_DNA-bd_sf"/>
</dbReference>
<dbReference type="InterPro" id="IPR001077">
    <property type="entry name" value="COMT_C"/>
</dbReference>
<dbReference type="SUPFAM" id="SSF53335">
    <property type="entry name" value="S-adenosyl-L-methionine-dependent methyltransferases"/>
    <property type="match status" value="1"/>
</dbReference>
<evidence type="ECO:0000256" key="1">
    <source>
        <dbReference type="ARBA" id="ARBA00022603"/>
    </source>
</evidence>
<evidence type="ECO:0000259" key="5">
    <source>
        <dbReference type="Pfam" id="PF08100"/>
    </source>
</evidence>
<comment type="caution">
    <text evidence="6">The sequence shown here is derived from an EMBL/GenBank/DDBJ whole genome shotgun (WGS) entry which is preliminary data.</text>
</comment>
<dbReference type="OrthoDB" id="1535081at2759"/>
<name>A0A9W9GEM9_9EURO</name>
<dbReference type="InterPro" id="IPR012967">
    <property type="entry name" value="COMT_dimerisation"/>
</dbReference>
<dbReference type="PROSITE" id="PS51683">
    <property type="entry name" value="SAM_OMT_II"/>
    <property type="match status" value="1"/>
</dbReference>
<keyword evidence="2" id="KW-0808">Transferase</keyword>
<reference evidence="6" key="2">
    <citation type="journal article" date="2023" name="IMA Fungus">
        <title>Comparative genomic study of the Penicillium genus elucidates a diverse pangenome and 15 lateral gene transfer events.</title>
        <authorList>
            <person name="Petersen C."/>
            <person name="Sorensen T."/>
            <person name="Nielsen M.R."/>
            <person name="Sondergaard T.E."/>
            <person name="Sorensen J.L."/>
            <person name="Fitzpatrick D.A."/>
            <person name="Frisvad J.C."/>
            <person name="Nielsen K.L."/>
        </authorList>
    </citation>
    <scope>NUCLEOTIDE SEQUENCE</scope>
    <source>
        <strain evidence="6">IBT 30069</strain>
    </source>
</reference>
<dbReference type="GO" id="GO:0008171">
    <property type="term" value="F:O-methyltransferase activity"/>
    <property type="evidence" value="ECO:0007669"/>
    <property type="project" value="InterPro"/>
</dbReference>
<evidence type="ECO:0000256" key="2">
    <source>
        <dbReference type="ARBA" id="ARBA00022679"/>
    </source>
</evidence>
<dbReference type="Pfam" id="PF00891">
    <property type="entry name" value="Methyltransf_2"/>
    <property type="match status" value="1"/>
</dbReference>
<keyword evidence="7" id="KW-1185">Reference proteome</keyword>
<accession>A0A9W9GEM9</accession>
<feature type="domain" description="O-methyltransferase C-terminal" evidence="4">
    <location>
        <begin position="247"/>
        <end position="386"/>
    </location>
</feature>
<organism evidence="6 7">
    <name type="scientific">Penicillium angulare</name>
    <dbReference type="NCBI Taxonomy" id="116970"/>
    <lineage>
        <taxon>Eukaryota</taxon>
        <taxon>Fungi</taxon>
        <taxon>Dikarya</taxon>
        <taxon>Ascomycota</taxon>
        <taxon>Pezizomycotina</taxon>
        <taxon>Eurotiomycetes</taxon>
        <taxon>Eurotiomycetidae</taxon>
        <taxon>Eurotiales</taxon>
        <taxon>Aspergillaceae</taxon>
        <taxon>Penicillium</taxon>
    </lineage>
</organism>
<gene>
    <name evidence="6" type="ORF">N7456_001026</name>
</gene>
<dbReference type="Gene3D" id="1.10.10.10">
    <property type="entry name" value="Winged helix-like DNA-binding domain superfamily/Winged helix DNA-binding domain"/>
    <property type="match status" value="1"/>
</dbReference>
<dbReference type="GO" id="GO:0044550">
    <property type="term" value="P:secondary metabolite biosynthetic process"/>
    <property type="evidence" value="ECO:0007669"/>
    <property type="project" value="UniProtKB-ARBA"/>
</dbReference>
<dbReference type="PANTHER" id="PTHR43712">
    <property type="entry name" value="PUTATIVE (AFU_ORTHOLOGUE AFUA_4G14580)-RELATED"/>
    <property type="match status" value="1"/>
</dbReference>
<dbReference type="InterPro" id="IPR036390">
    <property type="entry name" value="WH_DNA-bd_sf"/>
</dbReference>
<dbReference type="SUPFAM" id="SSF46785">
    <property type="entry name" value="Winged helix' DNA-binding domain"/>
    <property type="match status" value="1"/>
</dbReference>
<dbReference type="PANTHER" id="PTHR43712:SF17">
    <property type="entry name" value="O-METHYLTRANSFERASE"/>
    <property type="match status" value="1"/>
</dbReference>
<dbReference type="GO" id="GO:0032259">
    <property type="term" value="P:methylation"/>
    <property type="evidence" value="ECO:0007669"/>
    <property type="project" value="UniProtKB-KW"/>
</dbReference>
<keyword evidence="3" id="KW-0949">S-adenosyl-L-methionine</keyword>
<evidence type="ECO:0000313" key="6">
    <source>
        <dbReference type="EMBL" id="KAJ5116678.1"/>
    </source>
</evidence>
<evidence type="ECO:0000259" key="4">
    <source>
        <dbReference type="Pfam" id="PF00891"/>
    </source>
</evidence>
<dbReference type="Gene3D" id="3.40.50.150">
    <property type="entry name" value="Vaccinia Virus protein VP39"/>
    <property type="match status" value="1"/>
</dbReference>